<keyword evidence="3" id="KW-1185">Reference proteome</keyword>
<name>K2MH02_9HYPH</name>
<dbReference type="RefSeq" id="WP_008594624.1">
    <property type="nucleotide sequence ID" value="NZ_AMRM01000004.1"/>
</dbReference>
<dbReference type="PATRIC" id="fig|391937.3.peg.895"/>
<dbReference type="EMBL" id="AMRM01000004">
    <property type="protein sequence ID" value="EKF19990.1"/>
    <property type="molecule type" value="Genomic_DNA"/>
</dbReference>
<dbReference type="STRING" id="391937.NA2_04341"/>
<proteinExistence type="predicted"/>
<dbReference type="Pfam" id="PF03992">
    <property type="entry name" value="ABM"/>
    <property type="match status" value="1"/>
</dbReference>
<dbReference type="InterPro" id="IPR007138">
    <property type="entry name" value="ABM_dom"/>
</dbReference>
<accession>K2MH02</accession>
<dbReference type="PROSITE" id="PS51725">
    <property type="entry name" value="ABM"/>
    <property type="match status" value="1"/>
</dbReference>
<comment type="caution">
    <text evidence="2">The sequence shown here is derived from an EMBL/GenBank/DDBJ whole genome shotgun (WGS) entry which is preliminary data.</text>
</comment>
<dbReference type="InterPro" id="IPR011008">
    <property type="entry name" value="Dimeric_a/b-barrel"/>
</dbReference>
<dbReference type="eggNOG" id="ENOG50343R3">
    <property type="taxonomic scope" value="Bacteria"/>
</dbReference>
<organism evidence="2 3">
    <name type="scientific">Nitratireductor pacificus pht-3B</name>
    <dbReference type="NCBI Taxonomy" id="391937"/>
    <lineage>
        <taxon>Bacteria</taxon>
        <taxon>Pseudomonadati</taxon>
        <taxon>Pseudomonadota</taxon>
        <taxon>Alphaproteobacteria</taxon>
        <taxon>Hyphomicrobiales</taxon>
        <taxon>Phyllobacteriaceae</taxon>
        <taxon>Nitratireductor</taxon>
    </lineage>
</organism>
<evidence type="ECO:0000259" key="1">
    <source>
        <dbReference type="PROSITE" id="PS51725"/>
    </source>
</evidence>
<protein>
    <recommendedName>
        <fullName evidence="1">ABM domain-containing protein</fullName>
    </recommendedName>
</protein>
<reference evidence="2 3" key="1">
    <citation type="journal article" date="2012" name="J. Bacteriol.">
        <title>Genome Sequence of Nitratireductor pacificus Type Strain pht-3B.</title>
        <authorList>
            <person name="Lai Q."/>
            <person name="Li G."/>
            <person name="Shao Z."/>
        </authorList>
    </citation>
    <scope>NUCLEOTIDE SEQUENCE [LARGE SCALE GENOMIC DNA]</scope>
    <source>
        <strain evidence="3">pht-3B</strain>
    </source>
</reference>
<sequence>MTSTELTPQIVLIIEYEVAAENRPQFMKLMAESCIDTIADDGCERMELCQPVSGEDGSYVLTELWRDQSCIDRHRMKPGHSKVHEDIDALLSRKRVLKLNTFAVDGWTQAPPRLQNA</sequence>
<dbReference type="AlphaFoldDB" id="K2MH02"/>
<evidence type="ECO:0000313" key="2">
    <source>
        <dbReference type="EMBL" id="EKF19990.1"/>
    </source>
</evidence>
<evidence type="ECO:0000313" key="3">
    <source>
        <dbReference type="Proteomes" id="UP000006786"/>
    </source>
</evidence>
<dbReference type="Proteomes" id="UP000006786">
    <property type="component" value="Unassembled WGS sequence"/>
</dbReference>
<feature type="domain" description="ABM" evidence="1">
    <location>
        <begin position="10"/>
        <end position="102"/>
    </location>
</feature>
<gene>
    <name evidence="2" type="ORF">NA2_04341</name>
</gene>
<dbReference type="SUPFAM" id="SSF54909">
    <property type="entry name" value="Dimeric alpha+beta barrel"/>
    <property type="match status" value="1"/>
</dbReference>
<dbReference type="OrthoDB" id="287932at2"/>
<dbReference type="Gene3D" id="3.30.70.100">
    <property type="match status" value="1"/>
</dbReference>